<protein>
    <submittedName>
        <fullName evidence="2">Uncharacterized protein</fullName>
    </submittedName>
</protein>
<feature type="compositionally biased region" description="Low complexity" evidence="1">
    <location>
        <begin position="9"/>
        <end position="21"/>
    </location>
</feature>
<feature type="compositionally biased region" description="Low complexity" evidence="1">
    <location>
        <begin position="152"/>
        <end position="173"/>
    </location>
</feature>
<feature type="region of interest" description="Disordered" evidence="1">
    <location>
        <begin position="145"/>
        <end position="175"/>
    </location>
</feature>
<gene>
    <name evidence="2" type="ORF">FGIG_03264</name>
</gene>
<dbReference type="AlphaFoldDB" id="A0A504WSL3"/>
<proteinExistence type="predicted"/>
<evidence type="ECO:0000313" key="3">
    <source>
        <dbReference type="Proteomes" id="UP000316759"/>
    </source>
</evidence>
<dbReference type="Proteomes" id="UP000316759">
    <property type="component" value="Unassembled WGS sequence"/>
</dbReference>
<comment type="caution">
    <text evidence="2">The sequence shown here is derived from an EMBL/GenBank/DDBJ whole genome shotgun (WGS) entry which is preliminary data.</text>
</comment>
<dbReference type="EMBL" id="SUNJ01016039">
    <property type="protein sequence ID" value="TPP39586.1"/>
    <property type="molecule type" value="Genomic_DNA"/>
</dbReference>
<feature type="region of interest" description="Disordered" evidence="1">
    <location>
        <begin position="81"/>
        <end position="115"/>
    </location>
</feature>
<feature type="region of interest" description="Disordered" evidence="1">
    <location>
        <begin position="1"/>
        <end position="21"/>
    </location>
</feature>
<keyword evidence="3" id="KW-1185">Reference proteome</keyword>
<sequence length="236" mass="24406">MRNNLQQENNTGTNTNGPNISTIPIFSCLPGQPLTADQRLTFPVFQQPNDSLIAPCLNLGGLISSIGSNALATNINTNLANQPSEVTHPPGHPVSTELPENHASPSICPPDSSSSTKSNVDFGSLFQLISQLGTEMKTSLLNDPASKEIAQSSGESGEPSSVSVPPNSNPGPNLLATSLRMSASLILQSAQLFEFVGLAAAAAHNLSPTNTGNVVHLAPPSQIDLDAVNASPVGVE</sequence>
<feature type="compositionally biased region" description="Low complexity" evidence="1">
    <location>
        <begin position="104"/>
        <end position="115"/>
    </location>
</feature>
<dbReference type="OrthoDB" id="6269848at2759"/>
<evidence type="ECO:0000256" key="1">
    <source>
        <dbReference type="SAM" id="MobiDB-lite"/>
    </source>
</evidence>
<evidence type="ECO:0000313" key="2">
    <source>
        <dbReference type="EMBL" id="TPP39586.1"/>
    </source>
</evidence>
<accession>A0A504WSL3</accession>
<organism evidence="2 3">
    <name type="scientific">Fasciola gigantica</name>
    <name type="common">Giant liver fluke</name>
    <dbReference type="NCBI Taxonomy" id="46835"/>
    <lineage>
        <taxon>Eukaryota</taxon>
        <taxon>Metazoa</taxon>
        <taxon>Spiralia</taxon>
        <taxon>Lophotrochozoa</taxon>
        <taxon>Platyhelminthes</taxon>
        <taxon>Trematoda</taxon>
        <taxon>Digenea</taxon>
        <taxon>Plagiorchiida</taxon>
        <taxon>Echinostomata</taxon>
        <taxon>Echinostomatoidea</taxon>
        <taxon>Fasciolidae</taxon>
        <taxon>Fasciola</taxon>
    </lineage>
</organism>
<name>A0A504WSL3_FASGI</name>
<reference evidence="2 3" key="1">
    <citation type="submission" date="2019-04" db="EMBL/GenBank/DDBJ databases">
        <title>Annotation for the trematode Fasciola gigantica.</title>
        <authorList>
            <person name="Choi Y.-J."/>
        </authorList>
    </citation>
    <scope>NUCLEOTIDE SEQUENCE [LARGE SCALE GENOMIC DNA]</scope>
    <source>
        <strain evidence="2">Uganda_cow_1</strain>
    </source>
</reference>